<evidence type="ECO:0000313" key="2">
    <source>
        <dbReference type="EMBL" id="MBB5429658.1"/>
    </source>
</evidence>
<dbReference type="AlphaFoldDB" id="A0A7W8QFT4"/>
<feature type="compositionally biased region" description="Basic residues" evidence="1">
    <location>
        <begin position="182"/>
        <end position="193"/>
    </location>
</feature>
<reference evidence="2 3" key="1">
    <citation type="submission" date="2020-08" db="EMBL/GenBank/DDBJ databases">
        <title>Genomic Encyclopedia of Type Strains, Phase IV (KMG-V): Genome sequencing to study the core and pangenomes of soil and plant-associated prokaryotes.</title>
        <authorList>
            <person name="Whitman W."/>
        </authorList>
    </citation>
    <scope>NUCLEOTIDE SEQUENCE [LARGE SCALE GENOMIC DNA]</scope>
    <source>
        <strain evidence="2 3">JPY158</strain>
    </source>
</reference>
<dbReference type="EMBL" id="JACHDD010000039">
    <property type="protein sequence ID" value="MBB5429658.1"/>
    <property type="molecule type" value="Genomic_DNA"/>
</dbReference>
<evidence type="ECO:0000256" key="1">
    <source>
        <dbReference type="SAM" id="MobiDB-lite"/>
    </source>
</evidence>
<name>A0A7W8QFT4_PARAM</name>
<comment type="caution">
    <text evidence="2">The sequence shown here is derived from an EMBL/GenBank/DDBJ whole genome shotgun (WGS) entry which is preliminary data.</text>
</comment>
<gene>
    <name evidence="2" type="ORF">HDG40_007856</name>
</gene>
<accession>A0A7W8QFT4</accession>
<dbReference type="PANTHER" id="PTHR30007">
    <property type="entry name" value="PHP DOMAIN PROTEIN"/>
    <property type="match status" value="1"/>
</dbReference>
<evidence type="ECO:0000313" key="3">
    <source>
        <dbReference type="Proteomes" id="UP000592780"/>
    </source>
</evidence>
<dbReference type="PANTHER" id="PTHR30007:SF0">
    <property type="entry name" value="TRANSPOSASE"/>
    <property type="match status" value="1"/>
</dbReference>
<proteinExistence type="predicted"/>
<feature type="region of interest" description="Disordered" evidence="1">
    <location>
        <begin position="171"/>
        <end position="196"/>
    </location>
</feature>
<sequence length="239" mass="26928">MHKTFNYILQVLYMGCQWKMLPIERNAKGLPEIHYTRIYRSFRRWQAEGCIDAIFAGSVSRLRDDSLLDLTVVHGDGTTTAAKKGGDNLGYSSHKHLKGDKVVPFCDRHCNVIAPFVSAPGNRNESPLLREALPKLTAMARAIGADLQGAIVSLDGVYDCRANRRAIFNRGMAPNIPENPRGRKTPKRGRKRRFDPAISEERFRTIERVFAWKTSFAVCCCASNASARCTTRSRRSLIR</sequence>
<organism evidence="2 3">
    <name type="scientific">Paraburkholderia atlantica</name>
    <dbReference type="NCBI Taxonomy" id="2654982"/>
    <lineage>
        <taxon>Bacteria</taxon>
        <taxon>Pseudomonadati</taxon>
        <taxon>Pseudomonadota</taxon>
        <taxon>Betaproteobacteria</taxon>
        <taxon>Burkholderiales</taxon>
        <taxon>Burkholderiaceae</taxon>
        <taxon>Paraburkholderia</taxon>
    </lineage>
</organism>
<dbReference type="Proteomes" id="UP000592780">
    <property type="component" value="Unassembled WGS sequence"/>
</dbReference>
<dbReference type="RefSeq" id="WP_260186045.1">
    <property type="nucleotide sequence ID" value="NZ_JACHDD010000039.1"/>
</dbReference>
<keyword evidence="3" id="KW-1185">Reference proteome</keyword>
<protein>
    <submittedName>
        <fullName evidence="2">Transposase</fullName>
    </submittedName>
</protein>